<proteinExistence type="predicted"/>
<evidence type="ECO:0008006" key="2">
    <source>
        <dbReference type="Google" id="ProtNLM"/>
    </source>
</evidence>
<dbReference type="NCBIfam" id="TIGR01760">
    <property type="entry name" value="tape_meas_TP901"/>
    <property type="match status" value="1"/>
</dbReference>
<accession>X0UQE9</accession>
<sequence length="102" mass="10669">MPIGRESELKILLSLKDKASAKLKSFGKDFKSMAAGIAKGAALAGAAMAVGIGVKSVKAAVAFEKEMANVATLVDTSTESMVEMGKKVREISKRVPVEISEL</sequence>
<dbReference type="AlphaFoldDB" id="X0UQE9"/>
<comment type="caution">
    <text evidence="1">The sequence shown here is derived from an EMBL/GenBank/DDBJ whole genome shotgun (WGS) entry which is preliminary data.</text>
</comment>
<organism evidence="1">
    <name type="scientific">marine sediment metagenome</name>
    <dbReference type="NCBI Taxonomy" id="412755"/>
    <lineage>
        <taxon>unclassified sequences</taxon>
        <taxon>metagenomes</taxon>
        <taxon>ecological metagenomes</taxon>
    </lineage>
</organism>
<evidence type="ECO:0000313" key="1">
    <source>
        <dbReference type="EMBL" id="GAG02503.1"/>
    </source>
</evidence>
<gene>
    <name evidence="1" type="ORF">S01H1_43821</name>
</gene>
<dbReference type="InterPro" id="IPR010090">
    <property type="entry name" value="Phage_tape_meas"/>
</dbReference>
<name>X0UQE9_9ZZZZ</name>
<dbReference type="EMBL" id="BARS01027927">
    <property type="protein sequence ID" value="GAG02503.1"/>
    <property type="molecule type" value="Genomic_DNA"/>
</dbReference>
<feature type="non-terminal residue" evidence="1">
    <location>
        <position position="102"/>
    </location>
</feature>
<reference evidence="1" key="1">
    <citation type="journal article" date="2014" name="Front. Microbiol.">
        <title>High frequency of phylogenetically diverse reductive dehalogenase-homologous genes in deep subseafloor sedimentary metagenomes.</title>
        <authorList>
            <person name="Kawai M."/>
            <person name="Futagami T."/>
            <person name="Toyoda A."/>
            <person name="Takaki Y."/>
            <person name="Nishi S."/>
            <person name="Hori S."/>
            <person name="Arai W."/>
            <person name="Tsubouchi T."/>
            <person name="Morono Y."/>
            <person name="Uchiyama I."/>
            <person name="Ito T."/>
            <person name="Fujiyama A."/>
            <person name="Inagaki F."/>
            <person name="Takami H."/>
        </authorList>
    </citation>
    <scope>NUCLEOTIDE SEQUENCE</scope>
    <source>
        <strain evidence="1">Expedition CK06-06</strain>
    </source>
</reference>
<protein>
    <recommendedName>
        <fullName evidence="2">Phage tail tape measure protein domain-containing protein</fullName>
    </recommendedName>
</protein>